<dbReference type="InterPro" id="IPR005349">
    <property type="entry name" value="TMEM14"/>
</dbReference>
<dbReference type="Pfam" id="PF03647">
    <property type="entry name" value="Tmemb_14"/>
    <property type="match status" value="1"/>
</dbReference>
<keyword evidence="10" id="KW-1185">Reference proteome</keyword>
<keyword evidence="4" id="KW-0812">Transmembrane</keyword>
<comment type="similarity">
    <text evidence="3">Belongs to the prefoldin subunit beta family.</text>
</comment>
<evidence type="ECO:0000256" key="2">
    <source>
        <dbReference type="ARBA" id="ARBA00007590"/>
    </source>
</evidence>
<keyword evidence="7" id="KW-0143">Chaperone</keyword>
<evidence type="ECO:0000313" key="9">
    <source>
        <dbReference type="EMBL" id="KAF4628905.1"/>
    </source>
</evidence>
<dbReference type="InterPro" id="IPR027235">
    <property type="entry name" value="PFD2"/>
</dbReference>
<keyword evidence="5" id="KW-1133">Transmembrane helix</keyword>
<comment type="similarity">
    <text evidence="2">Belongs to the TMEM14 family.</text>
</comment>
<name>A0A8H4W232_9HELO</name>
<dbReference type="EMBL" id="JAAMPI010000746">
    <property type="protein sequence ID" value="KAF4628905.1"/>
    <property type="molecule type" value="Genomic_DNA"/>
</dbReference>
<dbReference type="AlphaFoldDB" id="A0A8H4W232"/>
<dbReference type="Pfam" id="PF01920">
    <property type="entry name" value="Prefoldin_2"/>
    <property type="match status" value="1"/>
</dbReference>
<comment type="subcellular location">
    <subcellularLocation>
        <location evidence="1">Membrane</location>
    </subcellularLocation>
</comment>
<evidence type="ECO:0008006" key="11">
    <source>
        <dbReference type="Google" id="ProtNLM"/>
    </source>
</evidence>
<protein>
    <recommendedName>
        <fullName evidence="11">Prefoldin subunit 2</fullName>
    </recommendedName>
</protein>
<reference evidence="9 10" key="1">
    <citation type="submission" date="2020-03" db="EMBL/GenBank/DDBJ databases">
        <title>Draft Genome Sequence of Cudoniella acicularis.</title>
        <authorList>
            <person name="Buettner E."/>
            <person name="Kellner H."/>
        </authorList>
    </citation>
    <scope>NUCLEOTIDE SEQUENCE [LARGE SCALE GENOMIC DNA]</scope>
    <source>
        <strain evidence="9 10">DSM 108380</strain>
    </source>
</reference>
<dbReference type="OrthoDB" id="29646at2759"/>
<keyword evidence="6" id="KW-0472">Membrane</keyword>
<dbReference type="SUPFAM" id="SSF46579">
    <property type="entry name" value="Prefoldin"/>
    <property type="match status" value="1"/>
</dbReference>
<dbReference type="InterPro" id="IPR044890">
    <property type="entry name" value="TMEM14_sf"/>
</dbReference>
<accession>A0A8H4W232</accession>
<evidence type="ECO:0000256" key="1">
    <source>
        <dbReference type="ARBA" id="ARBA00004370"/>
    </source>
</evidence>
<dbReference type="FunFam" id="1.10.287.370:FF:000002">
    <property type="entry name" value="Prefoldin subunit 2"/>
    <property type="match status" value="1"/>
</dbReference>
<dbReference type="GO" id="GO:0016020">
    <property type="term" value="C:membrane"/>
    <property type="evidence" value="ECO:0007669"/>
    <property type="project" value="UniProtKB-SubCell"/>
</dbReference>
<dbReference type="CDD" id="cd23163">
    <property type="entry name" value="Prefoldin_2"/>
    <property type="match status" value="1"/>
</dbReference>
<dbReference type="GO" id="GO:0051082">
    <property type="term" value="F:unfolded protein binding"/>
    <property type="evidence" value="ECO:0007669"/>
    <property type="project" value="InterPro"/>
</dbReference>
<evidence type="ECO:0000256" key="5">
    <source>
        <dbReference type="ARBA" id="ARBA00022989"/>
    </source>
</evidence>
<dbReference type="GO" id="GO:0006457">
    <property type="term" value="P:protein folding"/>
    <property type="evidence" value="ECO:0007669"/>
    <property type="project" value="InterPro"/>
</dbReference>
<sequence>MVSCHGFQRGQVADINKGIETPAYIIGALTASGGTFGFIKTGSVPSIAAGLTVGTLYLLGGYRIQNKQSYGVELALLASIILAGSSIPRAIRGQKVGAWKFRLTQASRSHVNNFNNKNMTQQISQRKQQGQPISESMQNDRTITSNSTSELQQQYENYKNGLQQIASKIGDVETEAEEHRLVLETLEPLPADRKCFRMINGVLVERTVKDVVPALQTNSEGLKKVLEELMKQYRSKQVEMKPGRRRTIFRLSHNNGAQ</sequence>
<evidence type="ECO:0000256" key="6">
    <source>
        <dbReference type="ARBA" id="ARBA00023136"/>
    </source>
</evidence>
<evidence type="ECO:0000313" key="10">
    <source>
        <dbReference type="Proteomes" id="UP000566819"/>
    </source>
</evidence>
<dbReference type="InterPro" id="IPR009053">
    <property type="entry name" value="Prefoldin"/>
</dbReference>
<gene>
    <name evidence="9" type="ORF">G7Y89_g9239</name>
</gene>
<evidence type="ECO:0000256" key="7">
    <source>
        <dbReference type="ARBA" id="ARBA00023186"/>
    </source>
</evidence>
<comment type="caution">
    <text evidence="9">The sequence shown here is derived from an EMBL/GenBank/DDBJ whole genome shotgun (WGS) entry which is preliminary data.</text>
</comment>
<evidence type="ECO:0000256" key="4">
    <source>
        <dbReference type="ARBA" id="ARBA00022692"/>
    </source>
</evidence>
<dbReference type="Proteomes" id="UP000566819">
    <property type="component" value="Unassembled WGS sequence"/>
</dbReference>
<evidence type="ECO:0000256" key="3">
    <source>
        <dbReference type="ARBA" id="ARBA00008045"/>
    </source>
</evidence>
<dbReference type="GO" id="GO:0016272">
    <property type="term" value="C:prefoldin complex"/>
    <property type="evidence" value="ECO:0007669"/>
    <property type="project" value="InterPro"/>
</dbReference>
<dbReference type="PANTHER" id="PTHR13303">
    <property type="entry name" value="PREFOLDIN SUBUNIT 2"/>
    <property type="match status" value="1"/>
</dbReference>
<feature type="region of interest" description="Disordered" evidence="8">
    <location>
        <begin position="121"/>
        <end position="150"/>
    </location>
</feature>
<proteinExistence type="inferred from homology"/>
<dbReference type="Gene3D" id="1.10.10.1740">
    <property type="entry name" value="Transmembrane protein 14-like"/>
    <property type="match status" value="1"/>
</dbReference>
<evidence type="ECO:0000256" key="8">
    <source>
        <dbReference type="SAM" id="MobiDB-lite"/>
    </source>
</evidence>
<dbReference type="Gene3D" id="1.10.287.370">
    <property type="match status" value="1"/>
</dbReference>
<organism evidence="9 10">
    <name type="scientific">Cudoniella acicularis</name>
    <dbReference type="NCBI Taxonomy" id="354080"/>
    <lineage>
        <taxon>Eukaryota</taxon>
        <taxon>Fungi</taxon>
        <taxon>Dikarya</taxon>
        <taxon>Ascomycota</taxon>
        <taxon>Pezizomycotina</taxon>
        <taxon>Leotiomycetes</taxon>
        <taxon>Helotiales</taxon>
        <taxon>Tricladiaceae</taxon>
        <taxon>Cudoniella</taxon>
    </lineage>
</organism>
<dbReference type="InterPro" id="IPR002777">
    <property type="entry name" value="PFD_beta-like"/>
</dbReference>